<organism evidence="2 3">
    <name type="scientific">Hoyosella subflava (strain DSM 45089 / JCM 17490 / NBRC 109087 / DQS3-9A1)</name>
    <name type="common">Amycolicicoccus subflavus</name>
    <dbReference type="NCBI Taxonomy" id="443218"/>
    <lineage>
        <taxon>Bacteria</taxon>
        <taxon>Bacillati</taxon>
        <taxon>Actinomycetota</taxon>
        <taxon>Actinomycetes</taxon>
        <taxon>Mycobacteriales</taxon>
        <taxon>Hoyosellaceae</taxon>
        <taxon>Hoyosella</taxon>
    </lineage>
</organism>
<dbReference type="HOGENOM" id="CLU_2950054_0_0_11"/>
<feature type="compositionally biased region" description="Polar residues" evidence="1">
    <location>
        <begin position="1"/>
        <end position="31"/>
    </location>
</feature>
<gene>
    <name evidence="2" type="ordered locus">AS9A_P20023</name>
</gene>
<name>F6ESE6_HOYSD</name>
<dbReference type="EMBL" id="CP002788">
    <property type="protein sequence ID" value="AEF43067.1"/>
    <property type="molecule type" value="Genomic_DNA"/>
</dbReference>
<keyword evidence="2" id="KW-0614">Plasmid</keyword>
<feature type="region of interest" description="Disordered" evidence="1">
    <location>
        <begin position="1"/>
        <end position="59"/>
    </location>
</feature>
<reference evidence="2 3" key="1">
    <citation type="journal article" date="2011" name="J. Bacteriol.">
        <title>Complete genome sequence of Amycolicicoccus subflavus DQS3-9A1T, an actinomycete isolated from crude oil-polluted soil.</title>
        <authorList>
            <person name="Cai M."/>
            <person name="Chen W.M."/>
            <person name="Nie Y."/>
            <person name="Chi C.Q."/>
            <person name="Wang Y.N."/>
            <person name="Tang Y.Q."/>
            <person name="Li G.Y."/>
            <person name="Wu X.L."/>
        </authorList>
    </citation>
    <scope>NUCLEOTIDE SEQUENCE [LARGE SCALE GENOMIC DNA]</scope>
    <source>
        <strain evidence="3">DSM 45089 / DQS3-9A1</strain>
        <plasmid evidence="2 3">pAS9A-2</plasmid>
    </source>
</reference>
<sequence length="59" mass="5838">MASAATSPHSPITGGITQHATTGGDRQSLGSQRLPAAGNASGWRPNSAPTVLGFATHSP</sequence>
<evidence type="ECO:0000313" key="2">
    <source>
        <dbReference type="EMBL" id="AEF43067.1"/>
    </source>
</evidence>
<protein>
    <submittedName>
        <fullName evidence="2">Uncharacterized protein</fullName>
    </submittedName>
</protein>
<keyword evidence="3" id="KW-1185">Reference proteome</keyword>
<evidence type="ECO:0000256" key="1">
    <source>
        <dbReference type="SAM" id="MobiDB-lite"/>
    </source>
</evidence>
<evidence type="ECO:0000313" key="3">
    <source>
        <dbReference type="Proteomes" id="UP000009235"/>
    </source>
</evidence>
<dbReference type="KEGG" id="asd:AS9A_P20023"/>
<dbReference type="AlphaFoldDB" id="F6ESE6"/>
<geneLocation type="plasmid" evidence="2 3">
    <name>pAS9A-2</name>
</geneLocation>
<proteinExistence type="predicted"/>
<accession>F6ESE6</accession>
<dbReference type="Proteomes" id="UP000009235">
    <property type="component" value="Plasmid pAS9A-2"/>
</dbReference>